<dbReference type="InterPro" id="IPR005702">
    <property type="entry name" value="Wzc-like_C"/>
</dbReference>
<evidence type="ECO:0000256" key="7">
    <source>
        <dbReference type="ARBA" id="ARBA00022692"/>
    </source>
</evidence>
<feature type="region of interest" description="Disordered" evidence="15">
    <location>
        <begin position="445"/>
        <end position="549"/>
    </location>
</feature>
<dbReference type="CDD" id="cd05387">
    <property type="entry name" value="BY-kinase"/>
    <property type="match status" value="1"/>
</dbReference>
<evidence type="ECO:0000256" key="3">
    <source>
        <dbReference type="ARBA" id="ARBA00007316"/>
    </source>
</evidence>
<keyword evidence="7" id="KW-0812">Transmembrane</keyword>
<evidence type="ECO:0000256" key="8">
    <source>
        <dbReference type="ARBA" id="ARBA00022741"/>
    </source>
</evidence>
<keyword evidence="12" id="KW-0472">Membrane</keyword>
<keyword evidence="5" id="KW-1003">Cell membrane</keyword>
<keyword evidence="9" id="KW-0418">Kinase</keyword>
<feature type="compositionally biased region" description="Low complexity" evidence="15">
    <location>
        <begin position="445"/>
        <end position="479"/>
    </location>
</feature>
<comment type="similarity">
    <text evidence="3">Belongs to the CpsD/CapB family.</text>
</comment>
<dbReference type="GO" id="GO:0005524">
    <property type="term" value="F:ATP binding"/>
    <property type="evidence" value="ECO:0007669"/>
    <property type="project" value="UniProtKB-KW"/>
</dbReference>
<dbReference type="PANTHER" id="PTHR32309">
    <property type="entry name" value="TYROSINE-PROTEIN KINASE"/>
    <property type="match status" value="1"/>
</dbReference>
<dbReference type="Pfam" id="PF10609">
    <property type="entry name" value="ParA"/>
    <property type="match status" value="1"/>
</dbReference>
<evidence type="ECO:0000256" key="1">
    <source>
        <dbReference type="ARBA" id="ARBA00004651"/>
    </source>
</evidence>
<dbReference type="AlphaFoldDB" id="A0A841AHA6"/>
<protein>
    <recommendedName>
        <fullName evidence="4">non-specific protein-tyrosine kinase</fullName>
        <ecNumber evidence="4">2.7.10.2</ecNumber>
    </recommendedName>
</protein>
<evidence type="ECO:0000256" key="10">
    <source>
        <dbReference type="ARBA" id="ARBA00022840"/>
    </source>
</evidence>
<dbReference type="GO" id="GO:0004715">
    <property type="term" value="F:non-membrane spanning protein tyrosine kinase activity"/>
    <property type="evidence" value="ECO:0007669"/>
    <property type="project" value="UniProtKB-EC"/>
</dbReference>
<reference evidence="17 18" key="1">
    <citation type="submission" date="2020-08" db="EMBL/GenBank/DDBJ databases">
        <title>Sequencing the genomes of 1000 actinobacteria strains.</title>
        <authorList>
            <person name="Klenk H.-P."/>
        </authorList>
    </citation>
    <scope>NUCLEOTIDE SEQUENCE [LARGE SCALE GENOMIC DNA]</scope>
    <source>
        <strain evidence="17 18">DSM 28796</strain>
    </source>
</reference>
<comment type="caution">
    <text evidence="17">The sequence shown here is derived from an EMBL/GenBank/DDBJ whole genome shotgun (WGS) entry which is preliminary data.</text>
</comment>
<evidence type="ECO:0000313" key="17">
    <source>
        <dbReference type="EMBL" id="MBB5832715.1"/>
    </source>
</evidence>
<keyword evidence="13" id="KW-0829">Tyrosine-protein kinase</keyword>
<dbReference type="InterPro" id="IPR050445">
    <property type="entry name" value="Bact_polysacc_biosynth/exp"/>
</dbReference>
<evidence type="ECO:0000256" key="9">
    <source>
        <dbReference type="ARBA" id="ARBA00022777"/>
    </source>
</evidence>
<evidence type="ECO:0000256" key="13">
    <source>
        <dbReference type="ARBA" id="ARBA00023137"/>
    </source>
</evidence>
<name>A0A841AHA6_9MICO</name>
<proteinExistence type="inferred from homology"/>
<gene>
    <name evidence="17" type="ORF">HNR70_002528</name>
</gene>
<evidence type="ECO:0000259" key="16">
    <source>
        <dbReference type="Pfam" id="PF02706"/>
    </source>
</evidence>
<evidence type="ECO:0000256" key="4">
    <source>
        <dbReference type="ARBA" id="ARBA00011903"/>
    </source>
</evidence>
<keyword evidence="10" id="KW-0067">ATP-binding</keyword>
<comment type="catalytic activity">
    <reaction evidence="14">
        <text>L-tyrosyl-[protein] + ATP = O-phospho-L-tyrosyl-[protein] + ADP + H(+)</text>
        <dbReference type="Rhea" id="RHEA:10596"/>
        <dbReference type="Rhea" id="RHEA-COMP:10136"/>
        <dbReference type="Rhea" id="RHEA-COMP:20101"/>
        <dbReference type="ChEBI" id="CHEBI:15378"/>
        <dbReference type="ChEBI" id="CHEBI:30616"/>
        <dbReference type="ChEBI" id="CHEBI:46858"/>
        <dbReference type="ChEBI" id="CHEBI:61978"/>
        <dbReference type="ChEBI" id="CHEBI:456216"/>
        <dbReference type="EC" id="2.7.10.2"/>
    </reaction>
</comment>
<dbReference type="EC" id="2.7.10.2" evidence="4"/>
<dbReference type="Proteomes" id="UP000588158">
    <property type="component" value="Unassembled WGS sequence"/>
</dbReference>
<dbReference type="SUPFAM" id="SSF52540">
    <property type="entry name" value="P-loop containing nucleoside triphosphate hydrolases"/>
    <property type="match status" value="1"/>
</dbReference>
<sequence length="549" mass="56675">MAAQRYLTILRERWVSMLFTILLVLGAAAGVTALQKPVYESSTSIFVLTDAGTSVADRSTAADYARQQISTYADLVATPLVLGPVVDELGLTVTPQQLAEDLAADVPEETLLITLTARAGSAAEAARIANAVAESLQARVQELESTNAPSAVSLTIVSPAVPANRPASPDPLQNAALGLMAALAAGVLVALLRDLLDNKVRKTDDIHLLTDASVLASVPMVRSSKPLSSLSDLDVMGLQGEAYRELRTNLRFLELQSSNHALMVTSSVKGEGKSMTSINLAAALARTGQQVLLIDADLRDPSVHKYLGIEGGAGLTTVLIGDATLEDVVQPLDLDGLTVLASGPMPPNPGELLDSEPMAALLAEATSRYDVVLLDTAPLTAAPDAAALARHVPATLFVVGSGVARRAQVSAALARLRMVEVRLLGIVLNGVPRSDHSTYSQVYGAPAQHAAAPQPSAHRAAAQADAVPPAAAAAAVAAPRGRRSRRAFPRGSDASSAERPGTSTGGPADASTMGPVEGSAGRRADDFSDTEELQVGGPRHSSGAGHHGP</sequence>
<feature type="domain" description="Polysaccharide chain length determinant N-terminal" evidence="16">
    <location>
        <begin position="5"/>
        <end position="89"/>
    </location>
</feature>
<comment type="similarity">
    <text evidence="2">Belongs to the CpsC/CapA family.</text>
</comment>
<evidence type="ECO:0000256" key="14">
    <source>
        <dbReference type="ARBA" id="ARBA00051245"/>
    </source>
</evidence>
<evidence type="ECO:0000256" key="12">
    <source>
        <dbReference type="ARBA" id="ARBA00023136"/>
    </source>
</evidence>
<dbReference type="EMBL" id="JACHLZ010000001">
    <property type="protein sequence ID" value="MBB5832715.1"/>
    <property type="molecule type" value="Genomic_DNA"/>
</dbReference>
<dbReference type="NCBIfam" id="TIGR01007">
    <property type="entry name" value="eps_fam"/>
    <property type="match status" value="1"/>
</dbReference>
<keyword evidence="11" id="KW-1133">Transmembrane helix</keyword>
<dbReference type="InterPro" id="IPR033756">
    <property type="entry name" value="YlxH/NBP35"/>
</dbReference>
<dbReference type="Pfam" id="PF02706">
    <property type="entry name" value="Wzz"/>
    <property type="match status" value="1"/>
</dbReference>
<evidence type="ECO:0000256" key="15">
    <source>
        <dbReference type="SAM" id="MobiDB-lite"/>
    </source>
</evidence>
<keyword evidence="8" id="KW-0547">Nucleotide-binding</keyword>
<evidence type="ECO:0000256" key="5">
    <source>
        <dbReference type="ARBA" id="ARBA00022475"/>
    </source>
</evidence>
<evidence type="ECO:0000256" key="2">
    <source>
        <dbReference type="ARBA" id="ARBA00006683"/>
    </source>
</evidence>
<dbReference type="FunFam" id="3.40.50.300:FF:000527">
    <property type="entry name" value="Tyrosine-protein kinase etk"/>
    <property type="match status" value="1"/>
</dbReference>
<keyword evidence="18" id="KW-1185">Reference proteome</keyword>
<comment type="subcellular location">
    <subcellularLocation>
        <location evidence="1">Cell membrane</location>
        <topology evidence="1">Multi-pass membrane protein</topology>
    </subcellularLocation>
</comment>
<dbReference type="InterPro" id="IPR003856">
    <property type="entry name" value="LPS_length_determ_N"/>
</dbReference>
<organism evidence="17 18">
    <name type="scientific">Brachybacterium aquaticum</name>
    <dbReference type="NCBI Taxonomy" id="1432564"/>
    <lineage>
        <taxon>Bacteria</taxon>
        <taxon>Bacillati</taxon>
        <taxon>Actinomycetota</taxon>
        <taxon>Actinomycetes</taxon>
        <taxon>Micrococcales</taxon>
        <taxon>Dermabacteraceae</taxon>
        <taxon>Brachybacterium</taxon>
    </lineage>
</organism>
<accession>A0A841AHA6</accession>
<dbReference type="RefSeq" id="WP_184325992.1">
    <property type="nucleotide sequence ID" value="NZ_JACHLZ010000001.1"/>
</dbReference>
<dbReference type="GO" id="GO:0005886">
    <property type="term" value="C:plasma membrane"/>
    <property type="evidence" value="ECO:0007669"/>
    <property type="project" value="UniProtKB-SubCell"/>
</dbReference>
<evidence type="ECO:0000256" key="6">
    <source>
        <dbReference type="ARBA" id="ARBA00022679"/>
    </source>
</evidence>
<evidence type="ECO:0000313" key="18">
    <source>
        <dbReference type="Proteomes" id="UP000588158"/>
    </source>
</evidence>
<dbReference type="InterPro" id="IPR027417">
    <property type="entry name" value="P-loop_NTPase"/>
</dbReference>
<dbReference type="PANTHER" id="PTHR32309:SF31">
    <property type="entry name" value="CAPSULAR EXOPOLYSACCHARIDE FAMILY"/>
    <property type="match status" value="1"/>
</dbReference>
<evidence type="ECO:0000256" key="11">
    <source>
        <dbReference type="ARBA" id="ARBA00022989"/>
    </source>
</evidence>
<dbReference type="Gene3D" id="3.40.50.300">
    <property type="entry name" value="P-loop containing nucleotide triphosphate hydrolases"/>
    <property type="match status" value="1"/>
</dbReference>
<dbReference type="GO" id="GO:0042802">
    <property type="term" value="F:identical protein binding"/>
    <property type="evidence" value="ECO:0007669"/>
    <property type="project" value="UniProtKB-ARBA"/>
</dbReference>
<keyword evidence="6" id="KW-0808">Transferase</keyword>